<evidence type="ECO:0000256" key="1">
    <source>
        <dbReference type="SAM" id="MobiDB-lite"/>
    </source>
</evidence>
<keyword evidence="2" id="KW-0732">Signal</keyword>
<name>A0A267GW90_9PLAT</name>
<accession>A0A267GW90</accession>
<protein>
    <submittedName>
        <fullName evidence="3">Uncharacterized protein</fullName>
    </submittedName>
</protein>
<gene>
    <name evidence="3" type="ORF">BOX15_Mlig027741g1</name>
</gene>
<comment type="caution">
    <text evidence="3">The sequence shown here is derived from an EMBL/GenBank/DDBJ whole genome shotgun (WGS) entry which is preliminary data.</text>
</comment>
<evidence type="ECO:0000256" key="2">
    <source>
        <dbReference type="SAM" id="SignalP"/>
    </source>
</evidence>
<feature type="signal peptide" evidence="2">
    <location>
        <begin position="1"/>
        <end position="31"/>
    </location>
</feature>
<dbReference type="AlphaFoldDB" id="A0A267GW90"/>
<organism evidence="3 4">
    <name type="scientific">Macrostomum lignano</name>
    <dbReference type="NCBI Taxonomy" id="282301"/>
    <lineage>
        <taxon>Eukaryota</taxon>
        <taxon>Metazoa</taxon>
        <taxon>Spiralia</taxon>
        <taxon>Lophotrochozoa</taxon>
        <taxon>Platyhelminthes</taxon>
        <taxon>Rhabditophora</taxon>
        <taxon>Macrostomorpha</taxon>
        <taxon>Macrostomida</taxon>
        <taxon>Macrostomidae</taxon>
        <taxon>Macrostomum</taxon>
    </lineage>
</organism>
<feature type="chain" id="PRO_5013329254" evidence="2">
    <location>
        <begin position="32"/>
        <end position="91"/>
    </location>
</feature>
<evidence type="ECO:0000313" key="3">
    <source>
        <dbReference type="EMBL" id="PAA89572.1"/>
    </source>
</evidence>
<sequence length="91" mass="10266">IRHLRMEMSSRFCQALLPLLLLLHLSALRLAVSVEDVENDDNDGDAEEVDDDDSWEDEEKRINGGLLGGGAVQLRLRRRYLQQYGPAAYPG</sequence>
<feature type="non-terminal residue" evidence="3">
    <location>
        <position position="1"/>
    </location>
</feature>
<reference evidence="3 4" key="1">
    <citation type="submission" date="2017-06" db="EMBL/GenBank/DDBJ databases">
        <title>A platform for efficient transgenesis in Macrostomum lignano, a flatworm model organism for stem cell research.</title>
        <authorList>
            <person name="Berezikov E."/>
        </authorList>
    </citation>
    <scope>NUCLEOTIDE SEQUENCE [LARGE SCALE GENOMIC DNA]</scope>
    <source>
        <strain evidence="3">DV1</strain>
        <tissue evidence="3">Whole organism</tissue>
    </source>
</reference>
<feature type="compositionally biased region" description="Acidic residues" evidence="1">
    <location>
        <begin position="37"/>
        <end position="57"/>
    </location>
</feature>
<dbReference type="Proteomes" id="UP000215902">
    <property type="component" value="Unassembled WGS sequence"/>
</dbReference>
<evidence type="ECO:0000313" key="4">
    <source>
        <dbReference type="Proteomes" id="UP000215902"/>
    </source>
</evidence>
<dbReference type="EMBL" id="NIVC01000147">
    <property type="protein sequence ID" value="PAA89572.1"/>
    <property type="molecule type" value="Genomic_DNA"/>
</dbReference>
<proteinExistence type="predicted"/>
<feature type="region of interest" description="Disordered" evidence="1">
    <location>
        <begin position="37"/>
        <end position="62"/>
    </location>
</feature>
<keyword evidence="4" id="KW-1185">Reference proteome</keyword>